<evidence type="ECO:0000313" key="1">
    <source>
        <dbReference type="EMBL" id="QHT31578.1"/>
    </source>
</evidence>
<proteinExistence type="predicted"/>
<name>A0A6C0ERH6_9ZZZZ</name>
<organism evidence="1">
    <name type="scientific">viral metagenome</name>
    <dbReference type="NCBI Taxonomy" id="1070528"/>
    <lineage>
        <taxon>unclassified sequences</taxon>
        <taxon>metagenomes</taxon>
        <taxon>organismal metagenomes</taxon>
    </lineage>
</organism>
<reference evidence="1" key="1">
    <citation type="journal article" date="2020" name="Nature">
        <title>Giant virus diversity and host interactions through global metagenomics.</title>
        <authorList>
            <person name="Schulz F."/>
            <person name="Roux S."/>
            <person name="Paez-Espino D."/>
            <person name="Jungbluth S."/>
            <person name="Walsh D.A."/>
            <person name="Denef V.J."/>
            <person name="McMahon K.D."/>
            <person name="Konstantinidis K.T."/>
            <person name="Eloe-Fadrosh E.A."/>
            <person name="Kyrpides N.C."/>
            <person name="Woyke T."/>
        </authorList>
    </citation>
    <scope>NUCLEOTIDE SEQUENCE</scope>
    <source>
        <strain evidence="1">GVMAG-M-3300009155-48</strain>
    </source>
</reference>
<protein>
    <submittedName>
        <fullName evidence="1">Uncharacterized protein</fullName>
    </submittedName>
</protein>
<dbReference type="AlphaFoldDB" id="A0A6C0ERH6"/>
<accession>A0A6C0ERH6</accession>
<dbReference type="EMBL" id="MN738924">
    <property type="protein sequence ID" value="QHT31578.1"/>
    <property type="molecule type" value="Genomic_DNA"/>
</dbReference>
<sequence>MSNNTSLGGGYQGISPVQTINNYKSSEQVMMRRVVRDGWNTQYATGSMNGMRRAIGPFRAVNGLGDFLSRKNVACGGPAEVHKSTVITNRGLRHAIQTCDTTGIPVTSANVKFVPDSSDYTKFRKLRAVNRNYNDVSNGGYQNSSYSAIMHVRRF</sequence>